<feature type="chain" id="PRO_5009528295" description="Outer membrane lipoprotein BamD-like domain-containing protein" evidence="1">
    <location>
        <begin position="21"/>
        <end position="73"/>
    </location>
</feature>
<proteinExistence type="predicted"/>
<evidence type="ECO:0000313" key="2">
    <source>
        <dbReference type="EMBL" id="OGJ99889.1"/>
    </source>
</evidence>
<name>A0A1F7EZR6_UNCRA</name>
<comment type="caution">
    <text evidence="2">The sequence shown here is derived from an EMBL/GenBank/DDBJ whole genome shotgun (WGS) entry which is preliminary data.</text>
</comment>
<evidence type="ECO:0008006" key="4">
    <source>
        <dbReference type="Google" id="ProtNLM"/>
    </source>
</evidence>
<protein>
    <recommendedName>
        <fullName evidence="4">Outer membrane lipoprotein BamD-like domain-containing protein</fullName>
    </recommendedName>
</protein>
<reference evidence="2 3" key="1">
    <citation type="journal article" date="2016" name="Nat. Commun.">
        <title>Thousands of microbial genomes shed light on interconnected biogeochemical processes in an aquifer system.</title>
        <authorList>
            <person name="Anantharaman K."/>
            <person name="Brown C.T."/>
            <person name="Hug L.A."/>
            <person name="Sharon I."/>
            <person name="Castelle C.J."/>
            <person name="Probst A.J."/>
            <person name="Thomas B.C."/>
            <person name="Singh A."/>
            <person name="Wilkins M.J."/>
            <person name="Karaoz U."/>
            <person name="Brodie E.L."/>
            <person name="Williams K.H."/>
            <person name="Hubbard S.S."/>
            <person name="Banfield J.F."/>
        </authorList>
    </citation>
    <scope>NUCLEOTIDE SEQUENCE [LARGE SCALE GENOMIC DNA]</scope>
</reference>
<dbReference type="AlphaFoldDB" id="A0A1F7EZR6"/>
<dbReference type="EMBL" id="MFYX01000157">
    <property type="protein sequence ID" value="OGJ99889.1"/>
    <property type="molecule type" value="Genomic_DNA"/>
</dbReference>
<sequence>MVYMKIFILSALASFCMLVACNSNKSYYETAQFELQQGNIANAKQCLGKIEASSPYRAQADSLLKSLEDRQAP</sequence>
<keyword evidence="1" id="KW-0732">Signal</keyword>
<dbReference type="Proteomes" id="UP000179243">
    <property type="component" value="Unassembled WGS sequence"/>
</dbReference>
<evidence type="ECO:0000313" key="3">
    <source>
        <dbReference type="Proteomes" id="UP000179243"/>
    </source>
</evidence>
<dbReference type="PROSITE" id="PS51257">
    <property type="entry name" value="PROKAR_LIPOPROTEIN"/>
    <property type="match status" value="1"/>
</dbReference>
<organism evidence="2 3">
    <name type="scientific">Candidatus Raymondbacteria bacterium RIFOXYD12_FULL_49_13</name>
    <dbReference type="NCBI Taxonomy" id="1817890"/>
    <lineage>
        <taxon>Bacteria</taxon>
        <taxon>Raymondiibacteriota</taxon>
    </lineage>
</organism>
<gene>
    <name evidence="2" type="ORF">A2519_00070</name>
</gene>
<feature type="signal peptide" evidence="1">
    <location>
        <begin position="1"/>
        <end position="20"/>
    </location>
</feature>
<accession>A0A1F7EZR6</accession>
<evidence type="ECO:0000256" key="1">
    <source>
        <dbReference type="SAM" id="SignalP"/>
    </source>
</evidence>